<dbReference type="EMBL" id="CAJVCH010570062">
    <property type="protein sequence ID" value="CAG7833956.1"/>
    <property type="molecule type" value="Genomic_DNA"/>
</dbReference>
<dbReference type="OrthoDB" id="47801at2759"/>
<comment type="caution">
    <text evidence="4">The sequence shown here is derived from an EMBL/GenBank/DDBJ whole genome shotgun (WGS) entry which is preliminary data.</text>
</comment>
<sequence length="806" mass="93666">MSFIIIQELPEDLEQERIADSNLTQYSNRGYFVGDIVCKLLQERHKVVKVRFGTVLYPKILKPNESLSSLLNHGFTEEVPVFWCDDHSESFEKSDDIFLVERHFRVGMHVRRCTLTSGNVIAVDRVATVKILGTNQVIADVPVAKLHPLQHKRATLGSFILHHEWLGVVTCVEYTARLRMSNDVQCTHKWSEDMEQVFQPTSENPSLGERIHYPGQQLQLSTSEMWQVNWNSNTLEGKFRVFKSQQHSSATVVAIESIFTVKWLESLPRQFHERKLKPDEKLSSESKDWISLDTISKNGNFPIGNIYTLEYWGEKSWQLHSYEDWLQSLSRFENFEELPEPDDLNMEGEDNFDGVSFCGDNNNGNVNSVKSKTSDALNIWNRLKTSNVDGDFYGKILTVEVLCTQSWVTVRWPNYVKHIEYFSSCEFEPMIFQENPTFPAGSVLKFSRKVGSQPEFLDYYGVVVQTDSRIGLMSTNWYKYYPGSKPCYAGKSNSPMDEVELHPQFGKLTTGSIVTWNQLWDRPSEIPLGIVNHMGEDGMLRVRTARNEILSWPENLLKIPFIPFYNAVEKQPRDLKLYTGNDQVGIWIKTFSARRDLIAVSMEGPPRTLYEDVLLFFTIKIPEEFPESPPLFHFHSFSCQEINPCLKVNGTVLFPLLNTYDRLPGFHMENWDKTESSIGLILVCIRKMILCDTPYKNHRNLEILKLFSTNLCNSISLQKNWEYLEEIVHSVWTQLESPPEIWREDMYQYYRLHIPRFYNRIMTLLMSEISTSNALPVPFPSVAKDRVEALKRKLYHLYQVYQQTFI</sequence>
<evidence type="ECO:0000313" key="4">
    <source>
        <dbReference type="EMBL" id="CAG7833956.1"/>
    </source>
</evidence>
<keyword evidence="2" id="KW-0833">Ubl conjugation pathway</keyword>
<evidence type="ECO:0000259" key="3">
    <source>
        <dbReference type="PROSITE" id="PS50127"/>
    </source>
</evidence>
<dbReference type="Pfam" id="PF23046">
    <property type="entry name" value="tSH3-B_UBE2O"/>
    <property type="match status" value="1"/>
</dbReference>
<dbReference type="Pfam" id="PF00179">
    <property type="entry name" value="UQ_con"/>
    <property type="match status" value="1"/>
</dbReference>
<dbReference type="SMART" id="SM00212">
    <property type="entry name" value="UBCc"/>
    <property type="match status" value="1"/>
</dbReference>
<dbReference type="PROSITE" id="PS50127">
    <property type="entry name" value="UBC_2"/>
    <property type="match status" value="1"/>
</dbReference>
<evidence type="ECO:0000256" key="2">
    <source>
        <dbReference type="ARBA" id="ARBA00022786"/>
    </source>
</evidence>
<evidence type="ECO:0000313" key="5">
    <source>
        <dbReference type="Proteomes" id="UP000708208"/>
    </source>
</evidence>
<evidence type="ECO:0000256" key="1">
    <source>
        <dbReference type="ARBA" id="ARBA00022679"/>
    </source>
</evidence>
<organism evidence="4 5">
    <name type="scientific">Allacma fusca</name>
    <dbReference type="NCBI Taxonomy" id="39272"/>
    <lineage>
        <taxon>Eukaryota</taxon>
        <taxon>Metazoa</taxon>
        <taxon>Ecdysozoa</taxon>
        <taxon>Arthropoda</taxon>
        <taxon>Hexapoda</taxon>
        <taxon>Collembola</taxon>
        <taxon>Symphypleona</taxon>
        <taxon>Sminthuridae</taxon>
        <taxon>Allacma</taxon>
    </lineage>
</organism>
<dbReference type="Proteomes" id="UP000708208">
    <property type="component" value="Unassembled WGS sequence"/>
</dbReference>
<gene>
    <name evidence="4" type="ORF">AFUS01_LOCUS43512</name>
</gene>
<dbReference type="PANTHER" id="PTHR46116">
    <property type="entry name" value="(E3-INDEPENDENT) E2 UBIQUITIN-CONJUGATING ENZYME"/>
    <property type="match status" value="1"/>
</dbReference>
<dbReference type="InterPro" id="IPR057735">
    <property type="entry name" value="UBE2O-like_tSH3-B"/>
</dbReference>
<dbReference type="InterPro" id="IPR000608">
    <property type="entry name" value="UBC"/>
</dbReference>
<proteinExistence type="predicted"/>
<reference evidence="4" key="1">
    <citation type="submission" date="2021-06" db="EMBL/GenBank/DDBJ databases">
        <authorList>
            <person name="Hodson N. C."/>
            <person name="Mongue J. A."/>
            <person name="Jaron S. K."/>
        </authorList>
    </citation>
    <scope>NUCLEOTIDE SEQUENCE</scope>
</reference>
<feature type="domain" description="UBC core" evidence="3">
    <location>
        <begin position="566"/>
        <end position="730"/>
    </location>
</feature>
<protein>
    <recommendedName>
        <fullName evidence="3">UBC core domain-containing protein</fullName>
    </recommendedName>
</protein>
<dbReference type="GO" id="GO:0061631">
    <property type="term" value="F:ubiquitin conjugating enzyme activity"/>
    <property type="evidence" value="ECO:0007669"/>
    <property type="project" value="TreeGrafter"/>
</dbReference>
<dbReference type="PANTHER" id="PTHR46116:SF15">
    <property type="entry name" value="(E3-INDEPENDENT) E2 UBIQUITIN-CONJUGATING ENZYME"/>
    <property type="match status" value="1"/>
</dbReference>
<dbReference type="AlphaFoldDB" id="A0A8J2Q4Z7"/>
<keyword evidence="5" id="KW-1185">Reference proteome</keyword>
<name>A0A8J2Q4Z7_9HEXA</name>
<accession>A0A8J2Q4Z7</accession>
<keyword evidence="1" id="KW-0808">Transferase</keyword>